<reference evidence="2" key="1">
    <citation type="journal article" date="2020" name="Stud. Mycol.">
        <title>101 Dothideomycetes genomes: a test case for predicting lifestyles and emergence of pathogens.</title>
        <authorList>
            <person name="Haridas S."/>
            <person name="Albert R."/>
            <person name="Binder M."/>
            <person name="Bloem J."/>
            <person name="Labutti K."/>
            <person name="Salamov A."/>
            <person name="Andreopoulos B."/>
            <person name="Baker S."/>
            <person name="Barry K."/>
            <person name="Bills G."/>
            <person name="Bluhm B."/>
            <person name="Cannon C."/>
            <person name="Castanera R."/>
            <person name="Culley D."/>
            <person name="Daum C."/>
            <person name="Ezra D."/>
            <person name="Gonzalez J."/>
            <person name="Henrissat B."/>
            <person name="Kuo A."/>
            <person name="Liang C."/>
            <person name="Lipzen A."/>
            <person name="Lutzoni F."/>
            <person name="Magnuson J."/>
            <person name="Mondo S."/>
            <person name="Nolan M."/>
            <person name="Ohm R."/>
            <person name="Pangilinan J."/>
            <person name="Park H.-J."/>
            <person name="Ramirez L."/>
            <person name="Alfaro M."/>
            <person name="Sun H."/>
            <person name="Tritt A."/>
            <person name="Yoshinaga Y."/>
            <person name="Zwiers L.-H."/>
            <person name="Turgeon B."/>
            <person name="Goodwin S."/>
            <person name="Spatafora J."/>
            <person name="Crous P."/>
            <person name="Grigoriev I."/>
        </authorList>
    </citation>
    <scope>NUCLEOTIDE SEQUENCE</scope>
    <source>
        <strain evidence="2">CBS 113818</strain>
    </source>
</reference>
<sequence>MTKKNILAGWAKSGLFPFNPDRVLRDITKPVAEAPTPLPIRTGCGGSGSHPQHDIVQTPVTPVSSEALASLLHQIKQDPHSETSSKRHQKLVQKLANAAEISFAQQALD</sequence>
<feature type="region of interest" description="Disordered" evidence="1">
    <location>
        <begin position="34"/>
        <end position="56"/>
    </location>
</feature>
<dbReference type="EMBL" id="MU006234">
    <property type="protein sequence ID" value="KAF2822417.1"/>
    <property type="molecule type" value="Genomic_DNA"/>
</dbReference>
<evidence type="ECO:0000256" key="1">
    <source>
        <dbReference type="SAM" id="MobiDB-lite"/>
    </source>
</evidence>
<accession>A0A6A6ZQ41</accession>
<name>A0A6A6ZQ41_9PLEO</name>
<gene>
    <name evidence="2" type="ORF">CC86DRAFT_372936</name>
</gene>
<evidence type="ECO:0000313" key="2">
    <source>
        <dbReference type="EMBL" id="KAF2822417.1"/>
    </source>
</evidence>
<proteinExistence type="predicted"/>
<protein>
    <submittedName>
        <fullName evidence="2">Uncharacterized protein</fullName>
    </submittedName>
</protein>
<dbReference type="OrthoDB" id="4357141at2759"/>
<organism evidence="2 3">
    <name type="scientific">Ophiobolus disseminans</name>
    <dbReference type="NCBI Taxonomy" id="1469910"/>
    <lineage>
        <taxon>Eukaryota</taxon>
        <taxon>Fungi</taxon>
        <taxon>Dikarya</taxon>
        <taxon>Ascomycota</taxon>
        <taxon>Pezizomycotina</taxon>
        <taxon>Dothideomycetes</taxon>
        <taxon>Pleosporomycetidae</taxon>
        <taxon>Pleosporales</taxon>
        <taxon>Pleosporineae</taxon>
        <taxon>Phaeosphaeriaceae</taxon>
        <taxon>Ophiobolus</taxon>
    </lineage>
</organism>
<keyword evidence="3" id="KW-1185">Reference proteome</keyword>
<dbReference type="Proteomes" id="UP000799424">
    <property type="component" value="Unassembled WGS sequence"/>
</dbReference>
<evidence type="ECO:0000313" key="3">
    <source>
        <dbReference type="Proteomes" id="UP000799424"/>
    </source>
</evidence>
<dbReference type="AlphaFoldDB" id="A0A6A6ZQ41"/>